<keyword evidence="3" id="KW-1185">Reference proteome</keyword>
<reference evidence="2 3" key="1">
    <citation type="submission" date="2015-09" db="EMBL/GenBank/DDBJ databases">
        <title>Heavy metals and arsenic resistance mechanisms in polyextremophilic archaea of the family Ferroplasmaceae.</title>
        <authorList>
            <person name="Bulaev A.G."/>
            <person name="Kanygina A.V."/>
        </authorList>
    </citation>
    <scope>NUCLEOTIDE SEQUENCE [LARGE SCALE GENOMIC DNA]</scope>
    <source>
        <strain evidence="2 3">VT</strain>
    </source>
</reference>
<dbReference type="RefSeq" id="WP_052656872.1">
    <property type="nucleotide sequence ID" value="NZ_LKBG01000193.1"/>
</dbReference>
<dbReference type="EMBL" id="LKBG01000193">
    <property type="protein sequence ID" value="KQB34886.1"/>
    <property type="molecule type" value="Genomic_DNA"/>
</dbReference>
<proteinExistence type="predicted"/>
<dbReference type="PANTHER" id="PTHR24095:SF232">
    <property type="entry name" value="ACETYL-COENZYME A SYNTHETASE"/>
    <property type="match status" value="1"/>
</dbReference>
<dbReference type="AlphaFoldDB" id="A0A0Q0VTJ8"/>
<dbReference type="SUPFAM" id="SSF56801">
    <property type="entry name" value="Acetyl-CoA synthetase-like"/>
    <property type="match status" value="1"/>
</dbReference>
<comment type="caution">
    <text evidence="2">The sequence shown here is derived from an EMBL/GenBank/DDBJ whole genome shotgun (WGS) entry which is preliminary data.</text>
</comment>
<evidence type="ECO:0000313" key="3">
    <source>
        <dbReference type="Proteomes" id="UP000050320"/>
    </source>
</evidence>
<gene>
    <name evidence="2" type="ORF">AOG54_09330</name>
</gene>
<dbReference type="PANTHER" id="PTHR24095">
    <property type="entry name" value="ACETYL-COENZYME A SYNTHETASE"/>
    <property type="match status" value="1"/>
</dbReference>
<accession>A0A0Q0VTJ8</accession>
<feature type="domain" description="AMP-dependent synthetase/ligase" evidence="1">
    <location>
        <begin position="2"/>
        <end position="67"/>
    </location>
</feature>
<sequence length="68" mass="7841">MFRAPTLLRMLARYGREAVKNHDLWSLRLISIVGEPIDIKTWHWIYKNIGNEKIEINNTCGQTEAGGT</sequence>
<protein>
    <recommendedName>
        <fullName evidence="1">AMP-dependent synthetase/ligase domain-containing protein</fullName>
    </recommendedName>
</protein>
<dbReference type="Gene3D" id="3.40.50.12780">
    <property type="entry name" value="N-terminal domain of ligase-like"/>
    <property type="match status" value="1"/>
</dbReference>
<dbReference type="Pfam" id="PF00501">
    <property type="entry name" value="AMP-binding"/>
    <property type="match status" value="1"/>
</dbReference>
<dbReference type="GO" id="GO:0003987">
    <property type="term" value="F:acetate-CoA ligase activity"/>
    <property type="evidence" value="ECO:0007669"/>
    <property type="project" value="TreeGrafter"/>
</dbReference>
<evidence type="ECO:0000259" key="1">
    <source>
        <dbReference type="Pfam" id="PF00501"/>
    </source>
</evidence>
<dbReference type="InterPro" id="IPR042099">
    <property type="entry name" value="ANL_N_sf"/>
</dbReference>
<dbReference type="Proteomes" id="UP000050320">
    <property type="component" value="Unassembled WGS sequence"/>
</dbReference>
<dbReference type="GO" id="GO:0006085">
    <property type="term" value="P:acetyl-CoA biosynthetic process"/>
    <property type="evidence" value="ECO:0007669"/>
    <property type="project" value="TreeGrafter"/>
</dbReference>
<name>A0A0Q0VTJ8_9ARCH</name>
<organism evidence="2 3">
    <name type="scientific">Acidiplasma aeolicum</name>
    <dbReference type="NCBI Taxonomy" id="507754"/>
    <lineage>
        <taxon>Archaea</taxon>
        <taxon>Methanobacteriati</taxon>
        <taxon>Thermoplasmatota</taxon>
        <taxon>Thermoplasmata</taxon>
        <taxon>Thermoplasmatales</taxon>
        <taxon>Ferroplasmaceae</taxon>
        <taxon>Acidiplasma</taxon>
    </lineage>
</organism>
<dbReference type="InterPro" id="IPR000873">
    <property type="entry name" value="AMP-dep_synth/lig_dom"/>
</dbReference>
<evidence type="ECO:0000313" key="2">
    <source>
        <dbReference type="EMBL" id="KQB34886.1"/>
    </source>
</evidence>